<dbReference type="EMBL" id="JBIYXZ010002079">
    <property type="protein sequence ID" value="KAL3052399.1"/>
    <property type="molecule type" value="Genomic_DNA"/>
</dbReference>
<evidence type="ECO:0000259" key="6">
    <source>
        <dbReference type="Pfam" id="PF13330"/>
    </source>
</evidence>
<organism evidence="7 8">
    <name type="scientific">Pagothenia borchgrevinki</name>
    <name type="common">Bald rockcod</name>
    <name type="synonym">Trematomus borchgrevinki</name>
    <dbReference type="NCBI Taxonomy" id="8213"/>
    <lineage>
        <taxon>Eukaryota</taxon>
        <taxon>Metazoa</taxon>
        <taxon>Chordata</taxon>
        <taxon>Craniata</taxon>
        <taxon>Vertebrata</taxon>
        <taxon>Euteleostomi</taxon>
        <taxon>Actinopterygii</taxon>
        <taxon>Neopterygii</taxon>
        <taxon>Teleostei</taxon>
        <taxon>Neoteleostei</taxon>
        <taxon>Acanthomorphata</taxon>
        <taxon>Eupercaria</taxon>
        <taxon>Perciformes</taxon>
        <taxon>Notothenioidei</taxon>
        <taxon>Nototheniidae</taxon>
        <taxon>Pagothenia</taxon>
    </lineage>
</organism>
<dbReference type="AlphaFoldDB" id="A0ABD2GE79"/>
<evidence type="ECO:0000256" key="5">
    <source>
        <dbReference type="SAM" id="SignalP"/>
    </source>
</evidence>
<dbReference type="InterPro" id="IPR039675">
    <property type="entry name" value="CILP1/CILP2"/>
</dbReference>
<feature type="domain" description="WxxW" evidence="6">
    <location>
        <begin position="37"/>
        <end position="90"/>
    </location>
</feature>
<keyword evidence="2" id="KW-0964">Secreted</keyword>
<comment type="subcellular location">
    <subcellularLocation>
        <location evidence="1">Secreted</location>
    </subcellularLocation>
</comment>
<reference evidence="7 8" key="2">
    <citation type="journal article" date="2024" name="G3 (Bethesda)">
        <title>The genome of the cryopelagic Antarctic bald notothen, Trematomus borchgrevinki.</title>
        <authorList>
            <person name="Rayamajhi N."/>
            <person name="Rivera-Colon A.G."/>
            <person name="Minhas B.F."/>
            <person name="Cheng C.C."/>
            <person name="Catchen J.M."/>
        </authorList>
    </citation>
    <scope>NUCLEOTIDE SEQUENCE [LARGE SCALE GENOMIC DNA]</scope>
    <source>
        <strain evidence="7">AGRC-2024</strain>
    </source>
</reference>
<evidence type="ECO:0000313" key="8">
    <source>
        <dbReference type="Proteomes" id="UP001619887"/>
    </source>
</evidence>
<accession>A0ABD2GE79</accession>
<sequence length="92" mass="10200">MIKLLSVAIVAALFLESHQRRPIGPVDPEDPKELQCWTDWFDRDDPSGSGDWENFSNLYRENPGKICPKPQGIEATTLSGLSVAAVGEVIFK</sequence>
<evidence type="ECO:0000256" key="3">
    <source>
        <dbReference type="ARBA" id="ARBA00022729"/>
    </source>
</evidence>
<dbReference type="PANTHER" id="PTHR15031">
    <property type="entry name" value="CARTILAGE INTERMEDIATE LAYER PROTEIN CLIP"/>
    <property type="match status" value="1"/>
</dbReference>
<reference evidence="7 8" key="1">
    <citation type="journal article" date="2022" name="G3 (Bethesda)">
        <title>Evaluating Illumina-, Nanopore-, and PacBio-based genome assembly strategies with the bald notothen, Trematomus borchgrevinki.</title>
        <authorList>
            <person name="Rayamajhi N."/>
            <person name="Cheng C.C."/>
            <person name="Catchen J.M."/>
        </authorList>
    </citation>
    <scope>NUCLEOTIDE SEQUENCE [LARGE SCALE GENOMIC DNA]</scope>
    <source>
        <strain evidence="7">AGRC-2024</strain>
    </source>
</reference>
<feature type="chain" id="PRO_5044896097" description="WxxW domain-containing protein" evidence="5">
    <location>
        <begin position="20"/>
        <end position="92"/>
    </location>
</feature>
<evidence type="ECO:0000256" key="2">
    <source>
        <dbReference type="ARBA" id="ARBA00022525"/>
    </source>
</evidence>
<evidence type="ECO:0000256" key="1">
    <source>
        <dbReference type="ARBA" id="ARBA00004613"/>
    </source>
</evidence>
<evidence type="ECO:0000256" key="4">
    <source>
        <dbReference type="ARBA" id="ARBA00023180"/>
    </source>
</evidence>
<evidence type="ECO:0000313" key="7">
    <source>
        <dbReference type="EMBL" id="KAL3052399.1"/>
    </source>
</evidence>
<gene>
    <name evidence="7" type="ORF">OYC64_005028</name>
</gene>
<dbReference type="GO" id="GO:0005576">
    <property type="term" value="C:extracellular region"/>
    <property type="evidence" value="ECO:0007669"/>
    <property type="project" value="UniProtKB-SubCell"/>
</dbReference>
<keyword evidence="8" id="KW-1185">Reference proteome</keyword>
<protein>
    <recommendedName>
        <fullName evidence="6">WxxW domain-containing protein</fullName>
    </recommendedName>
</protein>
<dbReference type="InterPro" id="IPR025155">
    <property type="entry name" value="WxxW_domain"/>
</dbReference>
<dbReference type="Pfam" id="PF13330">
    <property type="entry name" value="Mucin2_WxxW"/>
    <property type="match status" value="1"/>
</dbReference>
<name>A0ABD2GE79_PAGBO</name>
<keyword evidence="3 5" id="KW-0732">Signal</keyword>
<feature type="signal peptide" evidence="5">
    <location>
        <begin position="1"/>
        <end position="19"/>
    </location>
</feature>
<dbReference type="PANTHER" id="PTHR15031:SF4">
    <property type="entry name" value="CARTILAGE INTERMEDIATE LAYER PROTEIN 1"/>
    <property type="match status" value="1"/>
</dbReference>
<comment type="caution">
    <text evidence="7">The sequence shown here is derived from an EMBL/GenBank/DDBJ whole genome shotgun (WGS) entry which is preliminary data.</text>
</comment>
<keyword evidence="4" id="KW-0325">Glycoprotein</keyword>
<dbReference type="Proteomes" id="UP001619887">
    <property type="component" value="Unassembled WGS sequence"/>
</dbReference>
<proteinExistence type="predicted"/>